<organism evidence="3 4">
    <name type="scientific">Roseateles subflavus</name>
    <dbReference type="NCBI Taxonomy" id="3053353"/>
    <lineage>
        <taxon>Bacteria</taxon>
        <taxon>Pseudomonadati</taxon>
        <taxon>Pseudomonadota</taxon>
        <taxon>Betaproteobacteria</taxon>
        <taxon>Burkholderiales</taxon>
        <taxon>Sphaerotilaceae</taxon>
        <taxon>Roseateles</taxon>
    </lineage>
</organism>
<dbReference type="InterPro" id="IPR050275">
    <property type="entry name" value="PGM_Phosphatase"/>
</dbReference>
<gene>
    <name evidence="3" type="ORF">QRD43_01095</name>
</gene>
<dbReference type="GO" id="GO:0016787">
    <property type="term" value="F:hydrolase activity"/>
    <property type="evidence" value="ECO:0007669"/>
    <property type="project" value="UniProtKB-KW"/>
</dbReference>
<protein>
    <submittedName>
        <fullName evidence="3">Histidine phosphatase family protein</fullName>
        <ecNumber evidence="3">3.1.3.-</ecNumber>
    </submittedName>
</protein>
<dbReference type="Proteomes" id="UP001238603">
    <property type="component" value="Unassembled WGS sequence"/>
</dbReference>
<name>A0ABT7LC95_9BURK</name>
<dbReference type="PANTHER" id="PTHR48100">
    <property type="entry name" value="BROAD-SPECIFICITY PHOSPHATASE YOR283W-RELATED"/>
    <property type="match status" value="1"/>
</dbReference>
<dbReference type="Gene3D" id="3.40.50.1240">
    <property type="entry name" value="Phosphoglycerate mutase-like"/>
    <property type="match status" value="1"/>
</dbReference>
<keyword evidence="2" id="KW-0413">Isomerase</keyword>
<dbReference type="PANTHER" id="PTHR48100:SF1">
    <property type="entry name" value="HISTIDINE PHOSPHATASE FAMILY PROTEIN-RELATED"/>
    <property type="match status" value="1"/>
</dbReference>
<keyword evidence="3" id="KW-0378">Hydrolase</keyword>
<dbReference type="Pfam" id="PF00300">
    <property type="entry name" value="His_Phos_1"/>
    <property type="match status" value="1"/>
</dbReference>
<evidence type="ECO:0000313" key="3">
    <source>
        <dbReference type="EMBL" id="MDL5030486.1"/>
    </source>
</evidence>
<reference evidence="3 4" key="1">
    <citation type="submission" date="2023-06" db="EMBL/GenBank/DDBJ databases">
        <title>Pelomonas sp. APW6 16S ribosomal RNA gene genome sequencing and assembly.</title>
        <authorList>
            <person name="Woo H."/>
        </authorList>
    </citation>
    <scope>NUCLEOTIDE SEQUENCE [LARGE SCALE GENOMIC DNA]</scope>
    <source>
        <strain evidence="3 4">APW6</strain>
    </source>
</reference>
<dbReference type="PROSITE" id="PS00175">
    <property type="entry name" value="PG_MUTASE"/>
    <property type="match status" value="1"/>
</dbReference>
<sequence>MSESLPNAMTELIVVRHGETDWNLRKCFQGQIDIPLNERGLAQARLLARQLQSEGLRIDAAISSDLGRARQTAAPVCELLGLPLHSDAAWREQAFGVLEGQSVDTLRSTHPELHAQWQRHDPDYALPGGAESRRQFSARVLAAAAALARQHDGRRVLVLTHGGVLDMLWRAAQGQPLSGPRTCSIPNAGINRLRWSPEGPVLLSWGEDQHLRSLA</sequence>
<dbReference type="EMBL" id="JASVDS010000001">
    <property type="protein sequence ID" value="MDL5030486.1"/>
    <property type="molecule type" value="Genomic_DNA"/>
</dbReference>
<comment type="caution">
    <text evidence="3">The sequence shown here is derived from an EMBL/GenBank/DDBJ whole genome shotgun (WGS) entry which is preliminary data.</text>
</comment>
<evidence type="ECO:0000256" key="1">
    <source>
        <dbReference type="ARBA" id="ARBA00023152"/>
    </source>
</evidence>
<evidence type="ECO:0000256" key="2">
    <source>
        <dbReference type="ARBA" id="ARBA00023235"/>
    </source>
</evidence>
<dbReference type="CDD" id="cd07067">
    <property type="entry name" value="HP_PGM_like"/>
    <property type="match status" value="1"/>
</dbReference>
<dbReference type="RefSeq" id="WP_285980622.1">
    <property type="nucleotide sequence ID" value="NZ_JASVDS010000001.1"/>
</dbReference>
<accession>A0ABT7LC95</accession>
<dbReference type="SMART" id="SM00855">
    <property type="entry name" value="PGAM"/>
    <property type="match status" value="1"/>
</dbReference>
<dbReference type="InterPro" id="IPR013078">
    <property type="entry name" value="His_Pase_superF_clade-1"/>
</dbReference>
<proteinExistence type="predicted"/>
<keyword evidence="1" id="KW-0324">Glycolysis</keyword>
<dbReference type="SUPFAM" id="SSF53254">
    <property type="entry name" value="Phosphoglycerate mutase-like"/>
    <property type="match status" value="1"/>
</dbReference>
<dbReference type="EC" id="3.1.3.-" evidence="3"/>
<evidence type="ECO:0000313" key="4">
    <source>
        <dbReference type="Proteomes" id="UP001238603"/>
    </source>
</evidence>
<dbReference type="InterPro" id="IPR001345">
    <property type="entry name" value="PG/BPGM_mutase_AS"/>
</dbReference>
<keyword evidence="4" id="KW-1185">Reference proteome</keyword>
<dbReference type="InterPro" id="IPR029033">
    <property type="entry name" value="His_PPase_superfam"/>
</dbReference>